<evidence type="ECO:0000256" key="2">
    <source>
        <dbReference type="ARBA" id="ARBA00022448"/>
    </source>
</evidence>
<keyword evidence="14" id="KW-1185">Reference proteome</keyword>
<dbReference type="AlphaFoldDB" id="A0A2U2J418"/>
<evidence type="ECO:0000256" key="10">
    <source>
        <dbReference type="SAM" id="SignalP"/>
    </source>
</evidence>
<proteinExistence type="inferred from homology"/>
<feature type="chain" id="PRO_5015563199" evidence="10">
    <location>
        <begin position="19"/>
        <end position="969"/>
    </location>
</feature>
<dbReference type="Pfam" id="PF00593">
    <property type="entry name" value="TonB_dep_Rec_b-barrel"/>
    <property type="match status" value="1"/>
</dbReference>
<dbReference type="Gene3D" id="2.40.170.20">
    <property type="entry name" value="TonB-dependent receptor, beta-barrel domain"/>
    <property type="match status" value="1"/>
</dbReference>
<keyword evidence="13" id="KW-0675">Receptor</keyword>
<evidence type="ECO:0000256" key="4">
    <source>
        <dbReference type="ARBA" id="ARBA00022692"/>
    </source>
</evidence>
<evidence type="ECO:0000259" key="11">
    <source>
        <dbReference type="Pfam" id="PF00593"/>
    </source>
</evidence>
<evidence type="ECO:0000313" key="14">
    <source>
        <dbReference type="Proteomes" id="UP000245916"/>
    </source>
</evidence>
<evidence type="ECO:0000259" key="12">
    <source>
        <dbReference type="Pfam" id="PF07715"/>
    </source>
</evidence>
<accession>A0A2U2J418</accession>
<dbReference type="InterPro" id="IPR012910">
    <property type="entry name" value="Plug_dom"/>
</dbReference>
<keyword evidence="4 8" id="KW-0812">Transmembrane</keyword>
<feature type="domain" description="TonB-dependent receptor plug" evidence="12">
    <location>
        <begin position="55"/>
        <end position="165"/>
    </location>
</feature>
<comment type="similarity">
    <text evidence="8 9">Belongs to the TonB-dependent receptor family.</text>
</comment>
<comment type="caution">
    <text evidence="13">The sequence shown here is derived from an EMBL/GenBank/DDBJ whole genome shotgun (WGS) entry which is preliminary data.</text>
</comment>
<dbReference type="Gene3D" id="2.170.130.10">
    <property type="entry name" value="TonB-dependent receptor, plug domain"/>
    <property type="match status" value="1"/>
</dbReference>
<dbReference type="PANTHER" id="PTHR47234:SF2">
    <property type="entry name" value="TONB-DEPENDENT RECEPTOR"/>
    <property type="match status" value="1"/>
</dbReference>
<organism evidence="13 14">
    <name type="scientific">Allosphingosinicella humi</name>
    <dbReference type="NCBI Taxonomy" id="2068657"/>
    <lineage>
        <taxon>Bacteria</taxon>
        <taxon>Pseudomonadati</taxon>
        <taxon>Pseudomonadota</taxon>
        <taxon>Alphaproteobacteria</taxon>
        <taxon>Sphingomonadales</taxon>
        <taxon>Sphingomonadaceae</taxon>
        <taxon>Allosphingosinicella</taxon>
    </lineage>
</organism>
<dbReference type="InterPro" id="IPR039426">
    <property type="entry name" value="TonB-dep_rcpt-like"/>
</dbReference>
<dbReference type="EMBL" id="QFFF01000001">
    <property type="protein sequence ID" value="PWG03068.1"/>
    <property type="molecule type" value="Genomic_DNA"/>
</dbReference>
<name>A0A2U2J418_9SPHN</name>
<evidence type="ECO:0000313" key="13">
    <source>
        <dbReference type="EMBL" id="PWG03068.1"/>
    </source>
</evidence>
<keyword evidence="7 8" id="KW-0998">Cell outer membrane</keyword>
<evidence type="ECO:0000256" key="9">
    <source>
        <dbReference type="RuleBase" id="RU003357"/>
    </source>
</evidence>
<keyword evidence="3 8" id="KW-1134">Transmembrane beta strand</keyword>
<reference evidence="13 14" key="1">
    <citation type="submission" date="2018-05" db="EMBL/GenBank/DDBJ databases">
        <title>Genome of Sphingosinicella humi QZX222.</title>
        <authorList>
            <person name="Qiao Z."/>
            <person name="Wang G."/>
        </authorList>
    </citation>
    <scope>NUCLEOTIDE SEQUENCE [LARGE SCALE GENOMIC DNA]</scope>
    <source>
        <strain evidence="13 14">QZX222</strain>
    </source>
</reference>
<feature type="signal peptide" evidence="10">
    <location>
        <begin position="1"/>
        <end position="18"/>
    </location>
</feature>
<evidence type="ECO:0000256" key="7">
    <source>
        <dbReference type="ARBA" id="ARBA00023237"/>
    </source>
</evidence>
<dbReference type="Pfam" id="PF07715">
    <property type="entry name" value="Plug"/>
    <property type="match status" value="1"/>
</dbReference>
<keyword evidence="10" id="KW-0732">Signal</keyword>
<evidence type="ECO:0000256" key="5">
    <source>
        <dbReference type="ARBA" id="ARBA00023077"/>
    </source>
</evidence>
<dbReference type="Proteomes" id="UP000245916">
    <property type="component" value="Unassembled WGS sequence"/>
</dbReference>
<sequence length="969" mass="103008">MATSFLCGAAIVAPAALAQEAPAPAAEPIGAAEVAPSEGAAIVVTGSRLIRSDLAAPSPLTVVGESDVKLSGSVTLENTINEFPQLSSGNTSNVNNGGGSGVLTANLRGLGATRTLVLVNGRRFIPANSDGQVDLSSIPDALIKRVEIITGGASAVYGSDAIAGAINFILDDSFDGVEASYQYGQTFRDDGASHKIDLTVGSNLEDGRGNVTVSGSYTKRDPIFQSGRAFSRVPLDTINGELVPGGSSAIPGTRISLSSSQRDQLVGVDLTPSGACTSITGIRFGENGQVLPYCNPEDAYNYSSFNYLQRPLERFQVSTLARYEISDAVELYGEAYYVNTRNRSQLAPASETPLTPGAGSGTLLIPNYATNSSLLPAVRDFFTNNAAIFDPDGDGTAAVIGAGRRYSEVGPRENDYERNAFSLTTGLRGSFEMIGRDWNYDSFFQYQRNRTDTRTTNYISQTRLSQGLDTIVDADGNIVCRNQTLGCVPVNIFGLDTISPEAAAFITPVRASDDRFTRTMMGGSLSGTLFDLPAGPVALALGSEYRKDRYVFNPSPLDIAREYGSVSQSPVEGSTNVSEVFGELRIPILADMAFADELAIEGAARYSDYGGDSSAVGGVFTWKVGAEYAPVDWIRFRSAFNRAIRAPTINELKDPINTGFTSGEDPCIASRNPTQAQQDLCVAQGVARADLPTFTQANVGFDARTGGNPNLTEERSKTFTVGAVISPPFIPNLNLTVDYFNVTVDDAIARINANQTLNDCFTTLDQNSATCRAINRFPNGQINFVSTQLSNIGSLKVEGVDAQVDYRMDLPFGQIGGDNATLALSAVASFLFERSTQVIADQDPLDCAGHFGGGCTGNGVFASPDFKLNLSSTYASGPLSVRLAGRMIGDMKLYPGIIAAVESAPAQWYFDAAFTAEVTEEVELFGGIDNLFDNQPPILGTAISADTNTDPSLYDVVGRRFFLGARLRF</sequence>
<dbReference type="GO" id="GO:0009279">
    <property type="term" value="C:cell outer membrane"/>
    <property type="evidence" value="ECO:0007669"/>
    <property type="project" value="UniProtKB-SubCell"/>
</dbReference>
<comment type="subcellular location">
    <subcellularLocation>
        <location evidence="1 8">Cell outer membrane</location>
        <topology evidence="1 8">Multi-pass membrane protein</topology>
    </subcellularLocation>
</comment>
<evidence type="ECO:0000256" key="6">
    <source>
        <dbReference type="ARBA" id="ARBA00023136"/>
    </source>
</evidence>
<dbReference type="PANTHER" id="PTHR47234">
    <property type="match status" value="1"/>
</dbReference>
<evidence type="ECO:0000256" key="1">
    <source>
        <dbReference type="ARBA" id="ARBA00004571"/>
    </source>
</evidence>
<dbReference type="SUPFAM" id="SSF56935">
    <property type="entry name" value="Porins"/>
    <property type="match status" value="1"/>
</dbReference>
<feature type="domain" description="TonB-dependent receptor-like beta-barrel" evidence="11">
    <location>
        <begin position="385"/>
        <end position="931"/>
    </location>
</feature>
<dbReference type="PROSITE" id="PS52016">
    <property type="entry name" value="TONB_DEPENDENT_REC_3"/>
    <property type="match status" value="1"/>
</dbReference>
<keyword evidence="6 8" id="KW-0472">Membrane</keyword>
<gene>
    <name evidence="13" type="ORF">DF286_09440</name>
</gene>
<dbReference type="OrthoDB" id="7051241at2"/>
<keyword evidence="5 9" id="KW-0798">TonB box</keyword>
<keyword evidence="2 8" id="KW-0813">Transport</keyword>
<evidence type="ECO:0000256" key="3">
    <source>
        <dbReference type="ARBA" id="ARBA00022452"/>
    </source>
</evidence>
<dbReference type="InterPro" id="IPR036942">
    <property type="entry name" value="Beta-barrel_TonB_sf"/>
</dbReference>
<evidence type="ECO:0000256" key="8">
    <source>
        <dbReference type="PROSITE-ProRule" id="PRU01360"/>
    </source>
</evidence>
<dbReference type="InterPro" id="IPR037066">
    <property type="entry name" value="Plug_dom_sf"/>
</dbReference>
<protein>
    <submittedName>
        <fullName evidence="13">TonB-dependent receptor</fullName>
    </submittedName>
</protein>
<dbReference type="InterPro" id="IPR000531">
    <property type="entry name" value="Beta-barrel_TonB"/>
</dbReference>